<sequence>MSQQPLKSCLKKAPAPPVSAPPGPPAPPGPSKSEDSWSSSSSAPSVGFTPIKLVRFAVNQNGCGFPTTAREELCRRHPHYVPGKYADTTGQGFENTSNPFRDPDCEFVPVGEDKPSKARAEASSSNTAEPSSSQTPGAANKDNEEDPDADLDALSLKQLEEKTKQLEARLAAFKPKEALQVASTLSLSLHLEDDDSGAHQPKIPPQQNQIIPPARGK</sequence>
<feature type="region of interest" description="Disordered" evidence="1">
    <location>
        <begin position="80"/>
        <end position="152"/>
    </location>
</feature>
<dbReference type="EMBL" id="KB456271">
    <property type="protein sequence ID" value="EMF08576.1"/>
    <property type="molecule type" value="Genomic_DNA"/>
</dbReference>
<feature type="compositionally biased region" description="Low complexity" evidence="1">
    <location>
        <begin position="36"/>
        <end position="45"/>
    </location>
</feature>
<name>M3CY16_SPHMS</name>
<dbReference type="Proteomes" id="UP000016931">
    <property type="component" value="Unassembled WGS sequence"/>
</dbReference>
<feature type="compositionally biased region" description="Low complexity" evidence="1">
    <location>
        <begin position="205"/>
        <end position="217"/>
    </location>
</feature>
<organism evidence="2 3">
    <name type="scientific">Sphaerulina musiva (strain SO2202)</name>
    <name type="common">Poplar stem canker fungus</name>
    <name type="synonym">Septoria musiva</name>
    <dbReference type="NCBI Taxonomy" id="692275"/>
    <lineage>
        <taxon>Eukaryota</taxon>
        <taxon>Fungi</taxon>
        <taxon>Dikarya</taxon>
        <taxon>Ascomycota</taxon>
        <taxon>Pezizomycotina</taxon>
        <taxon>Dothideomycetes</taxon>
        <taxon>Dothideomycetidae</taxon>
        <taxon>Mycosphaerellales</taxon>
        <taxon>Mycosphaerellaceae</taxon>
        <taxon>Sphaerulina</taxon>
    </lineage>
</organism>
<evidence type="ECO:0000313" key="2">
    <source>
        <dbReference type="EMBL" id="EMF08576.1"/>
    </source>
</evidence>
<feature type="compositionally biased region" description="Low complexity" evidence="1">
    <location>
        <begin position="121"/>
        <end position="133"/>
    </location>
</feature>
<dbReference type="HOGENOM" id="CLU_1272962_0_0_1"/>
<feature type="region of interest" description="Disordered" evidence="1">
    <location>
        <begin position="192"/>
        <end position="217"/>
    </location>
</feature>
<dbReference type="AlphaFoldDB" id="M3CY16"/>
<feature type="region of interest" description="Disordered" evidence="1">
    <location>
        <begin position="1"/>
        <end position="45"/>
    </location>
</feature>
<evidence type="ECO:0000313" key="3">
    <source>
        <dbReference type="Proteomes" id="UP000016931"/>
    </source>
</evidence>
<reference evidence="2 3" key="1">
    <citation type="journal article" date="2012" name="PLoS Pathog.">
        <title>Diverse lifestyles and strategies of plant pathogenesis encoded in the genomes of eighteen Dothideomycetes fungi.</title>
        <authorList>
            <person name="Ohm R.A."/>
            <person name="Feau N."/>
            <person name="Henrissat B."/>
            <person name="Schoch C.L."/>
            <person name="Horwitz B.A."/>
            <person name="Barry K.W."/>
            <person name="Condon B.J."/>
            <person name="Copeland A.C."/>
            <person name="Dhillon B."/>
            <person name="Glaser F."/>
            <person name="Hesse C.N."/>
            <person name="Kosti I."/>
            <person name="LaButti K."/>
            <person name="Lindquist E.A."/>
            <person name="Lucas S."/>
            <person name="Salamov A.A."/>
            <person name="Bradshaw R.E."/>
            <person name="Ciuffetti L."/>
            <person name="Hamelin R.C."/>
            <person name="Kema G.H.J."/>
            <person name="Lawrence C."/>
            <person name="Scott J.A."/>
            <person name="Spatafora J.W."/>
            <person name="Turgeon B.G."/>
            <person name="de Wit P.J.G.M."/>
            <person name="Zhong S."/>
            <person name="Goodwin S.B."/>
            <person name="Grigoriev I.V."/>
        </authorList>
    </citation>
    <scope>NUCLEOTIDE SEQUENCE [LARGE SCALE GENOMIC DNA]</scope>
    <source>
        <strain evidence="2 3">SO2202</strain>
    </source>
</reference>
<feature type="compositionally biased region" description="Polar residues" evidence="1">
    <location>
        <begin position="88"/>
        <end position="99"/>
    </location>
</feature>
<feature type="compositionally biased region" description="Basic and acidic residues" evidence="1">
    <location>
        <begin position="111"/>
        <end position="120"/>
    </location>
</feature>
<keyword evidence="3" id="KW-1185">Reference proteome</keyword>
<dbReference type="RefSeq" id="XP_016756697.1">
    <property type="nucleotide sequence ID" value="XM_016900947.1"/>
</dbReference>
<dbReference type="GeneID" id="27898084"/>
<dbReference type="OrthoDB" id="5366952at2759"/>
<evidence type="ECO:0000256" key="1">
    <source>
        <dbReference type="SAM" id="MobiDB-lite"/>
    </source>
</evidence>
<protein>
    <submittedName>
        <fullName evidence="2">Uncharacterized protein</fullName>
    </submittedName>
</protein>
<proteinExistence type="predicted"/>
<accession>M3CY16</accession>
<feature type="compositionally biased region" description="Pro residues" evidence="1">
    <location>
        <begin position="14"/>
        <end position="30"/>
    </location>
</feature>
<gene>
    <name evidence="2" type="ORF">SEPMUDRAFT_111900</name>
</gene>